<evidence type="ECO:0000259" key="2">
    <source>
        <dbReference type="Pfam" id="PF07589"/>
    </source>
</evidence>
<evidence type="ECO:0000313" key="4">
    <source>
        <dbReference type="Proteomes" id="UP000557872"/>
    </source>
</evidence>
<dbReference type="Proteomes" id="UP000557872">
    <property type="component" value="Unassembled WGS sequence"/>
</dbReference>
<evidence type="ECO:0000256" key="1">
    <source>
        <dbReference type="SAM" id="SignalP"/>
    </source>
</evidence>
<feature type="domain" description="Ice-binding protein C-terminal" evidence="2">
    <location>
        <begin position="231"/>
        <end position="254"/>
    </location>
</feature>
<name>A0A851GG89_9BACT</name>
<proteinExistence type="predicted"/>
<dbReference type="EMBL" id="JACBAZ010000003">
    <property type="protein sequence ID" value="NWK55922.1"/>
    <property type="molecule type" value="Genomic_DNA"/>
</dbReference>
<dbReference type="RefSeq" id="WP_178932458.1">
    <property type="nucleotide sequence ID" value="NZ_JACBAZ010000003.1"/>
</dbReference>
<dbReference type="InterPro" id="IPR013424">
    <property type="entry name" value="Ice-binding_C"/>
</dbReference>
<sequence length="255" mass="26905">MKNKALNLLAGLFFASTASLPATLVLFEDFEDSIVNYVQTNAGDSTLIPDNTSELFPDRNYFGIISFADTVGTELNYNNQQGGGFYGAEDTDSTSSGNIDLIQLEWTGVQVAGATGITFSGLFAEDDDFPNEDWDGDSSLVVQAQIDGGGFVDLFAIRSTGGAINSAPSVDTNFDGIGDGTEITDTFTEFSADIDSALGTGSILDLRITISNLNAGDEDIAFDNITVTTSQVPEPSASLLLALAGFSGLARRRRV</sequence>
<comment type="caution">
    <text evidence="3">The sequence shown here is derived from an EMBL/GenBank/DDBJ whole genome shotgun (WGS) entry which is preliminary data.</text>
</comment>
<dbReference type="AlphaFoldDB" id="A0A851GG89"/>
<feature type="chain" id="PRO_5032598204" evidence="1">
    <location>
        <begin position="22"/>
        <end position="255"/>
    </location>
</feature>
<feature type="signal peptide" evidence="1">
    <location>
        <begin position="1"/>
        <end position="21"/>
    </location>
</feature>
<organism evidence="3 4">
    <name type="scientific">Oceaniferula marina</name>
    <dbReference type="NCBI Taxonomy" id="2748318"/>
    <lineage>
        <taxon>Bacteria</taxon>
        <taxon>Pseudomonadati</taxon>
        <taxon>Verrucomicrobiota</taxon>
        <taxon>Verrucomicrobiia</taxon>
        <taxon>Verrucomicrobiales</taxon>
        <taxon>Verrucomicrobiaceae</taxon>
        <taxon>Oceaniferula</taxon>
    </lineage>
</organism>
<keyword evidence="4" id="KW-1185">Reference proteome</keyword>
<evidence type="ECO:0000313" key="3">
    <source>
        <dbReference type="EMBL" id="NWK55922.1"/>
    </source>
</evidence>
<dbReference type="Pfam" id="PF07589">
    <property type="entry name" value="PEP-CTERM"/>
    <property type="match status" value="1"/>
</dbReference>
<accession>A0A851GG89</accession>
<keyword evidence="1" id="KW-0732">Signal</keyword>
<reference evidence="3 4" key="1">
    <citation type="submission" date="2020-07" db="EMBL/GenBank/DDBJ databases">
        <title>Roseicoccus Jingziensis gen. nov., sp. nov., isolated from coastal seawater.</title>
        <authorList>
            <person name="Feng X."/>
        </authorList>
    </citation>
    <scope>NUCLEOTIDE SEQUENCE [LARGE SCALE GENOMIC DNA]</scope>
    <source>
        <strain evidence="3 4">N1E253</strain>
    </source>
</reference>
<dbReference type="NCBIfam" id="TIGR02595">
    <property type="entry name" value="PEP_CTERM"/>
    <property type="match status" value="1"/>
</dbReference>
<protein>
    <submittedName>
        <fullName evidence="3">PEP-CTERM sorting domain-containing protein</fullName>
    </submittedName>
</protein>
<gene>
    <name evidence="3" type="ORF">HW115_09885</name>
</gene>